<name>A0A232ERU8_9HYME</name>
<dbReference type="Proteomes" id="UP000215335">
    <property type="component" value="Unassembled WGS sequence"/>
</dbReference>
<proteinExistence type="predicted"/>
<reference evidence="1 2" key="1">
    <citation type="journal article" date="2017" name="Curr. Biol.">
        <title>The Evolution of Venom by Co-option of Single-Copy Genes.</title>
        <authorList>
            <person name="Martinson E.O."/>
            <person name="Mrinalini"/>
            <person name="Kelkar Y.D."/>
            <person name="Chang C.H."/>
            <person name="Werren J.H."/>
        </authorList>
    </citation>
    <scope>NUCLEOTIDE SEQUENCE [LARGE SCALE GENOMIC DNA]</scope>
    <source>
        <strain evidence="1 2">Alberta</strain>
        <tissue evidence="1">Whole body</tissue>
    </source>
</reference>
<organism evidence="1 2">
    <name type="scientific">Trichomalopsis sarcophagae</name>
    <dbReference type="NCBI Taxonomy" id="543379"/>
    <lineage>
        <taxon>Eukaryota</taxon>
        <taxon>Metazoa</taxon>
        <taxon>Ecdysozoa</taxon>
        <taxon>Arthropoda</taxon>
        <taxon>Hexapoda</taxon>
        <taxon>Insecta</taxon>
        <taxon>Pterygota</taxon>
        <taxon>Neoptera</taxon>
        <taxon>Endopterygota</taxon>
        <taxon>Hymenoptera</taxon>
        <taxon>Apocrita</taxon>
        <taxon>Proctotrupomorpha</taxon>
        <taxon>Chalcidoidea</taxon>
        <taxon>Pteromalidae</taxon>
        <taxon>Pteromalinae</taxon>
        <taxon>Trichomalopsis</taxon>
    </lineage>
</organism>
<comment type="caution">
    <text evidence="1">The sequence shown here is derived from an EMBL/GenBank/DDBJ whole genome shotgun (WGS) entry which is preliminary data.</text>
</comment>
<dbReference type="AlphaFoldDB" id="A0A232ERU8"/>
<accession>A0A232ERU8</accession>
<evidence type="ECO:0000313" key="2">
    <source>
        <dbReference type="Proteomes" id="UP000215335"/>
    </source>
</evidence>
<protein>
    <submittedName>
        <fullName evidence="1">Uncharacterized protein</fullName>
    </submittedName>
</protein>
<sequence length="64" mass="7137">FSSRRKPEPAKTKALFRGLPKGLEAVRALLCIYSTRALINPLERLPPLNSLAWQSQIGPLAFPH</sequence>
<dbReference type="EMBL" id="NNAY01002547">
    <property type="protein sequence ID" value="OXU21084.1"/>
    <property type="molecule type" value="Genomic_DNA"/>
</dbReference>
<gene>
    <name evidence="1" type="ORF">TSAR_016872</name>
</gene>
<keyword evidence="2" id="KW-1185">Reference proteome</keyword>
<feature type="non-terminal residue" evidence="1">
    <location>
        <position position="1"/>
    </location>
</feature>
<evidence type="ECO:0000313" key="1">
    <source>
        <dbReference type="EMBL" id="OXU21084.1"/>
    </source>
</evidence>